<accession>A0A1F5R4L5</accession>
<dbReference type="InterPro" id="IPR052539">
    <property type="entry name" value="MGD_biosynthesis_adapter"/>
</dbReference>
<dbReference type="GO" id="GO:0005525">
    <property type="term" value="F:GTP binding"/>
    <property type="evidence" value="ECO:0007669"/>
    <property type="project" value="InterPro"/>
</dbReference>
<dbReference type="InterPro" id="IPR027417">
    <property type="entry name" value="P-loop_NTPase"/>
</dbReference>
<comment type="caution">
    <text evidence="2">The sequence shown here is derived from an EMBL/GenBank/DDBJ whole genome shotgun (WGS) entry which is preliminary data.</text>
</comment>
<dbReference type="Proteomes" id="UP000177230">
    <property type="component" value="Unassembled WGS sequence"/>
</dbReference>
<dbReference type="NCBIfam" id="TIGR00176">
    <property type="entry name" value="mobB"/>
    <property type="match status" value="1"/>
</dbReference>
<dbReference type="GO" id="GO:0006777">
    <property type="term" value="P:Mo-molybdopterin cofactor biosynthetic process"/>
    <property type="evidence" value="ECO:0007669"/>
    <property type="project" value="InterPro"/>
</dbReference>
<dbReference type="AlphaFoldDB" id="A0A1F5R4L5"/>
<protein>
    <submittedName>
        <fullName evidence="2">Molybdopterin-guanine dinucleotide biosynthesis protein B</fullName>
    </submittedName>
</protein>
<dbReference type="SUPFAM" id="SSF52540">
    <property type="entry name" value="P-loop containing nucleoside triphosphate hydrolases"/>
    <property type="match status" value="1"/>
</dbReference>
<dbReference type="PANTHER" id="PTHR40072">
    <property type="entry name" value="MOLYBDOPTERIN-GUANINE DINUCLEOTIDE BIOSYNTHESIS ADAPTER PROTEIN-RELATED"/>
    <property type="match status" value="1"/>
</dbReference>
<evidence type="ECO:0000313" key="2">
    <source>
        <dbReference type="EMBL" id="OGF09412.1"/>
    </source>
</evidence>
<proteinExistence type="predicted"/>
<evidence type="ECO:0000313" key="3">
    <source>
        <dbReference type="Proteomes" id="UP000177230"/>
    </source>
</evidence>
<dbReference type="PANTHER" id="PTHR40072:SF1">
    <property type="entry name" value="MOLYBDOPTERIN-GUANINE DINUCLEOTIDE BIOSYNTHESIS ADAPTER PROTEIN"/>
    <property type="match status" value="1"/>
</dbReference>
<dbReference type="EMBL" id="MFFM01000041">
    <property type="protein sequence ID" value="OGF09412.1"/>
    <property type="molecule type" value="Genomic_DNA"/>
</dbReference>
<evidence type="ECO:0000259" key="1">
    <source>
        <dbReference type="Pfam" id="PF03205"/>
    </source>
</evidence>
<feature type="domain" description="Molybdopterin-guanine dinucleotide biosynthesis protein B (MobB)" evidence="1">
    <location>
        <begin position="4"/>
        <end position="110"/>
    </location>
</feature>
<sequence length="214" mass="23612">MNPIISVVGHSNSGKTTIIEQIVRILSRKGYRVGVLKHTHGAIKADKKGTDTDRFRLAGAGISSICDDKMLVRFEKAQGHSPKAIVQALSKELDLLIIEGYKKEHYPKVLFSDELSVADLKGVIATVGKKKISSGKVRHFQPSKIAEIIKWLERDIIIPGRKSRQVVIEVDGKRLPLKDFVADIIKETIRGALGTLKGGKGRKVDISIDFGRKI</sequence>
<organism evidence="2 3">
    <name type="scientific">Candidatus Edwardsbacteria bacterium GWF2_54_11</name>
    <dbReference type="NCBI Taxonomy" id="1817851"/>
    <lineage>
        <taxon>Bacteria</taxon>
        <taxon>Candidatus Edwardsiibacteriota</taxon>
    </lineage>
</organism>
<name>A0A1F5R4L5_9BACT</name>
<reference evidence="2 3" key="1">
    <citation type="journal article" date="2016" name="Nat. Commun.">
        <title>Thousands of microbial genomes shed light on interconnected biogeochemical processes in an aquifer system.</title>
        <authorList>
            <person name="Anantharaman K."/>
            <person name="Brown C.T."/>
            <person name="Hug L.A."/>
            <person name="Sharon I."/>
            <person name="Castelle C.J."/>
            <person name="Probst A.J."/>
            <person name="Thomas B.C."/>
            <person name="Singh A."/>
            <person name="Wilkins M.J."/>
            <person name="Karaoz U."/>
            <person name="Brodie E.L."/>
            <person name="Williams K.H."/>
            <person name="Hubbard S.S."/>
            <person name="Banfield J.F."/>
        </authorList>
    </citation>
    <scope>NUCLEOTIDE SEQUENCE [LARGE SCALE GENOMIC DNA]</scope>
</reference>
<gene>
    <name evidence="2" type="ORF">A2024_00525</name>
</gene>
<dbReference type="Pfam" id="PF03205">
    <property type="entry name" value="MobB"/>
    <property type="match status" value="1"/>
</dbReference>
<dbReference type="Gene3D" id="3.40.50.300">
    <property type="entry name" value="P-loop containing nucleotide triphosphate hydrolases"/>
    <property type="match status" value="1"/>
</dbReference>
<dbReference type="InterPro" id="IPR004435">
    <property type="entry name" value="MobB_dom"/>
</dbReference>